<protein>
    <submittedName>
        <fullName evidence="3">DUF4123 domain-containing protein</fullName>
    </submittedName>
</protein>
<dbReference type="Pfam" id="PF13503">
    <property type="entry name" value="DUF4123"/>
    <property type="match status" value="1"/>
</dbReference>
<reference evidence="2 4" key="1">
    <citation type="submission" date="2011-10" db="EMBL/GenBank/DDBJ databases">
        <authorList>
            <person name="Quillaguamn J."/>
            <person name="Guzmn D."/>
            <person name="Balderrama-Subieta A."/>
            <person name="Cardona-Ortuo C."/>
            <person name="Guevara-Martnez M."/>
            <person name="Callisaya-Quispe N."/>
        </authorList>
    </citation>
    <scope>NUCLEOTIDE SEQUENCE [LARGE SCALE GENOMIC DNA]</scope>
    <source>
        <strain evidence="2 4">LC1</strain>
    </source>
</reference>
<accession>A0A265DXY5</accession>
<feature type="domain" description="DUF4123" evidence="1">
    <location>
        <begin position="13"/>
        <end position="130"/>
    </location>
</feature>
<sequence length="269" mass="29752">MSMSLRTPPMPVFYLVDLSLYPQLLRQMFEIDERPVYDQLYLQTAYAQHAQQGPILISLSNDSAHVAAASWVAQGAAIELHSHATLSQVAAHYRQLTHVDRHAGPPALFRYADSRLYAGLTSVLSDGETHALLGPITVMKGVANGEAWRLDSPAPDDEPLGKFRLTLDHEQALQRARDRAFCQQLASDYGVAYSLVQQWLQQMKALSLSAEYAYWEGCQLLAASDYPAPLSPSHIEQLKAHKGSRQAMLDELQTLISAQTPLPDGALDD</sequence>
<proteinExistence type="predicted"/>
<evidence type="ECO:0000259" key="1">
    <source>
        <dbReference type="Pfam" id="PF13503"/>
    </source>
</evidence>
<dbReference type="OrthoDB" id="6358054at2"/>
<evidence type="ECO:0000313" key="3">
    <source>
        <dbReference type="EMBL" id="OZT74120.1"/>
    </source>
</evidence>
<reference evidence="3 5" key="2">
    <citation type="submission" date="2017-07" db="EMBL/GenBank/DDBJ databases">
        <title>Shotgun whole genome sequences of three halophilic bacterial isolates.</title>
        <authorList>
            <person name="Pozzo T."/>
            <person name="Higdon S.M."/>
            <person name="Quillaguaman J."/>
        </authorList>
    </citation>
    <scope>NUCLEOTIDE SEQUENCE [LARGE SCALE GENOMIC DNA]</scope>
    <source>
        <strain evidence="3 5">LC1</strain>
    </source>
</reference>
<keyword evidence="5" id="KW-1185">Reference proteome</keyword>
<dbReference type="AlphaFoldDB" id="A0A265DXY5"/>
<gene>
    <name evidence="3" type="ORF">CE457_11720</name>
    <name evidence="2" type="ORF">KUC_3678</name>
</gene>
<dbReference type="InterPro" id="IPR025391">
    <property type="entry name" value="DUF4123"/>
</dbReference>
<evidence type="ECO:0000313" key="2">
    <source>
        <dbReference type="EMBL" id="EHJ91235.1"/>
    </source>
</evidence>
<dbReference type="STRING" id="1072583.KUC_3678"/>
<dbReference type="Proteomes" id="UP000005756">
    <property type="component" value="Unassembled WGS sequence"/>
</dbReference>
<dbReference type="Proteomes" id="UP000216538">
    <property type="component" value="Unassembled WGS sequence"/>
</dbReference>
<organism evidence="2 4">
    <name type="scientific">Vreelandella boliviensis LC1</name>
    <dbReference type="NCBI Taxonomy" id="1072583"/>
    <lineage>
        <taxon>Bacteria</taxon>
        <taxon>Pseudomonadati</taxon>
        <taxon>Pseudomonadota</taxon>
        <taxon>Gammaproteobacteria</taxon>
        <taxon>Oceanospirillales</taxon>
        <taxon>Halomonadaceae</taxon>
        <taxon>Vreelandella</taxon>
    </lineage>
</organism>
<dbReference type="EMBL" id="NPEY01000007">
    <property type="protein sequence ID" value="OZT74120.1"/>
    <property type="molecule type" value="Genomic_DNA"/>
</dbReference>
<evidence type="ECO:0000313" key="4">
    <source>
        <dbReference type="Proteomes" id="UP000005756"/>
    </source>
</evidence>
<evidence type="ECO:0000313" key="5">
    <source>
        <dbReference type="Proteomes" id="UP000216538"/>
    </source>
</evidence>
<name>A0A265DXY5_9GAMM</name>
<dbReference type="EMBL" id="JH393260">
    <property type="protein sequence ID" value="EHJ91235.1"/>
    <property type="molecule type" value="Genomic_DNA"/>
</dbReference>